<accession>A0A8J5R4V0</accession>
<reference evidence="2" key="1">
    <citation type="journal article" date="2021" name="bioRxiv">
        <title>Whole Genome Assembly and Annotation of Northern Wild Rice, Zizania palustris L., Supports a Whole Genome Duplication in the Zizania Genus.</title>
        <authorList>
            <person name="Haas M."/>
            <person name="Kono T."/>
            <person name="Macchietto M."/>
            <person name="Millas R."/>
            <person name="McGilp L."/>
            <person name="Shao M."/>
            <person name="Duquette J."/>
            <person name="Hirsch C.N."/>
            <person name="Kimball J."/>
        </authorList>
    </citation>
    <scope>NUCLEOTIDE SEQUENCE</scope>
    <source>
        <tissue evidence="2">Fresh leaf tissue</tissue>
    </source>
</reference>
<feature type="region of interest" description="Disordered" evidence="1">
    <location>
        <begin position="1"/>
        <end position="55"/>
    </location>
</feature>
<organism evidence="2 3">
    <name type="scientific">Zizania palustris</name>
    <name type="common">Northern wild rice</name>
    <dbReference type="NCBI Taxonomy" id="103762"/>
    <lineage>
        <taxon>Eukaryota</taxon>
        <taxon>Viridiplantae</taxon>
        <taxon>Streptophyta</taxon>
        <taxon>Embryophyta</taxon>
        <taxon>Tracheophyta</taxon>
        <taxon>Spermatophyta</taxon>
        <taxon>Magnoliopsida</taxon>
        <taxon>Liliopsida</taxon>
        <taxon>Poales</taxon>
        <taxon>Poaceae</taxon>
        <taxon>BOP clade</taxon>
        <taxon>Oryzoideae</taxon>
        <taxon>Oryzeae</taxon>
        <taxon>Zizaniinae</taxon>
        <taxon>Zizania</taxon>
    </lineage>
</organism>
<comment type="caution">
    <text evidence="2">The sequence shown here is derived from an EMBL/GenBank/DDBJ whole genome shotgun (WGS) entry which is preliminary data.</text>
</comment>
<evidence type="ECO:0000313" key="3">
    <source>
        <dbReference type="Proteomes" id="UP000729402"/>
    </source>
</evidence>
<dbReference type="AlphaFoldDB" id="A0A8J5R4V0"/>
<dbReference type="Proteomes" id="UP000729402">
    <property type="component" value="Unassembled WGS sequence"/>
</dbReference>
<evidence type="ECO:0000256" key="1">
    <source>
        <dbReference type="SAM" id="MobiDB-lite"/>
    </source>
</evidence>
<protein>
    <submittedName>
        <fullName evidence="2">Uncharacterized protein</fullName>
    </submittedName>
</protein>
<sequence>MSPSTSRRPIKRQDPHPHPLPRLLSPPPFALASPPRDAANPSWSRRRRRRRSAQVPYGDLRTVGYLLDGTSLKLEINLASVFSVPLSFGLQTNFKQTNNLESD</sequence>
<proteinExistence type="predicted"/>
<feature type="compositionally biased region" description="Pro residues" evidence="1">
    <location>
        <begin position="18"/>
        <end position="29"/>
    </location>
</feature>
<reference evidence="2" key="2">
    <citation type="submission" date="2021-02" db="EMBL/GenBank/DDBJ databases">
        <authorList>
            <person name="Kimball J.A."/>
            <person name="Haas M.W."/>
            <person name="Macchietto M."/>
            <person name="Kono T."/>
            <person name="Duquette J."/>
            <person name="Shao M."/>
        </authorList>
    </citation>
    <scope>NUCLEOTIDE SEQUENCE</scope>
    <source>
        <tissue evidence="2">Fresh leaf tissue</tissue>
    </source>
</reference>
<evidence type="ECO:0000313" key="2">
    <source>
        <dbReference type="EMBL" id="KAG8051365.1"/>
    </source>
</evidence>
<keyword evidence="3" id="KW-1185">Reference proteome</keyword>
<dbReference type="EMBL" id="JAAALK010000288">
    <property type="protein sequence ID" value="KAG8051365.1"/>
    <property type="molecule type" value="Genomic_DNA"/>
</dbReference>
<name>A0A8J5R4V0_ZIZPA</name>
<gene>
    <name evidence="2" type="ORF">GUJ93_ZPchr0001g32427</name>
</gene>